<name>A0A2C6DFI8_9GAMM</name>
<evidence type="ECO:0000313" key="2">
    <source>
        <dbReference type="EMBL" id="VFS47202.1"/>
    </source>
</evidence>
<dbReference type="RefSeq" id="WP_099044094.1">
    <property type="nucleotide sequence ID" value="NZ_CAADJA010000002.1"/>
</dbReference>
<dbReference type="OrthoDB" id="4243321at2"/>
<reference evidence="2 4" key="3">
    <citation type="submission" date="2019-03" db="EMBL/GenBank/DDBJ databases">
        <authorList>
            <consortium name="Pathogen Informatics"/>
        </authorList>
    </citation>
    <scope>NUCLEOTIDE SEQUENCE [LARGE SCALE GENOMIC DNA]</scope>
    <source>
        <strain evidence="2 4">NCTC12282</strain>
    </source>
</reference>
<reference evidence="3" key="2">
    <citation type="submission" date="2017-09" db="EMBL/GenBank/DDBJ databases">
        <title>FDA dAtabase for Regulatory Grade micrObial Sequences (FDA-ARGOS): Supporting development and validation of Infectious Disease Dx tests.</title>
        <authorList>
            <person name="Minogue T."/>
            <person name="Wolcott M."/>
            <person name="Wasieloski L."/>
            <person name="Aguilar W."/>
            <person name="Moore D."/>
            <person name="Tallon L."/>
            <person name="Sadzewicz L."/>
            <person name="Ott S."/>
            <person name="Zhao X."/>
            <person name="Nagaraj S."/>
            <person name="Vavikolanu K."/>
            <person name="Aluvathingal J."/>
            <person name="Nadendla S."/>
            <person name="Sichtig H."/>
        </authorList>
    </citation>
    <scope>NUCLEOTIDE SEQUENCE [LARGE SCALE GENOMIC DNA]</scope>
    <source>
        <strain evidence="3">FDAARGOS_387</strain>
    </source>
</reference>
<evidence type="ECO:0000313" key="4">
    <source>
        <dbReference type="Proteomes" id="UP000373449"/>
    </source>
</evidence>
<evidence type="ECO:0000313" key="3">
    <source>
        <dbReference type="Proteomes" id="UP000224974"/>
    </source>
</evidence>
<gene>
    <name evidence="1" type="ORF">CRN84_06815</name>
    <name evidence="2" type="ORF">NCTC12282_02137</name>
</gene>
<evidence type="ECO:0000313" key="1">
    <source>
        <dbReference type="EMBL" id="PHI29048.1"/>
    </source>
</evidence>
<proteinExistence type="predicted"/>
<dbReference type="EMBL" id="CAADJA010000002">
    <property type="protein sequence ID" value="VFS47202.1"/>
    <property type="molecule type" value="Genomic_DNA"/>
</dbReference>
<dbReference type="EMBL" id="PDDX01000001">
    <property type="protein sequence ID" value="PHI29048.1"/>
    <property type="molecule type" value="Genomic_DNA"/>
</dbReference>
<accession>A0A2C6DFI8</accession>
<sequence length="63" mass="7414">MTILLKRQQYPACPHCDESTQVRKHGRARSGLPRYRCVGCETTFQTRYIYWAYQTDSNESVGR</sequence>
<keyword evidence="3" id="KW-1185">Reference proteome</keyword>
<protein>
    <submittedName>
        <fullName evidence="2">Transposase and inactivated derivatives</fullName>
    </submittedName>
</protein>
<reference evidence="1" key="1">
    <citation type="submission" date="2017-09" db="EMBL/GenBank/DDBJ databases">
        <title>FDA dAtabase for Regulatory Grade micrObial Sequences (FDA-ARGOS): Supporting development and validation of Infectious Disease Dx tests.</title>
        <authorList>
            <person name="Minogue T."/>
            <person name="Wolcott M."/>
            <person name="Wasieloski L."/>
            <person name="Aguilar W."/>
            <person name="Moore D."/>
            <person name="Tallon L.J."/>
            <person name="Sadzewicz L."/>
            <person name="Ott S."/>
            <person name="Zhao X."/>
            <person name="Nagaraj S."/>
            <person name="Vavikolanu K."/>
            <person name="Aluvathingal J."/>
            <person name="Nadendla S."/>
            <person name="Sichtig H."/>
        </authorList>
    </citation>
    <scope>NUCLEOTIDE SEQUENCE</scope>
    <source>
        <strain evidence="1">FDAARGOS_387</strain>
    </source>
</reference>
<dbReference type="Proteomes" id="UP000373449">
    <property type="component" value="Unassembled WGS sequence"/>
</dbReference>
<dbReference type="AlphaFoldDB" id="A0A2C6DFI8"/>
<dbReference type="Proteomes" id="UP000224974">
    <property type="component" value="Unassembled WGS sequence"/>
</dbReference>
<dbReference type="STRING" id="1111728.GCA_000427805_02912"/>
<organism evidence="1 3">
    <name type="scientific">Budvicia aquatica</name>
    <dbReference type="NCBI Taxonomy" id="82979"/>
    <lineage>
        <taxon>Bacteria</taxon>
        <taxon>Pseudomonadati</taxon>
        <taxon>Pseudomonadota</taxon>
        <taxon>Gammaproteobacteria</taxon>
        <taxon>Enterobacterales</taxon>
        <taxon>Budviciaceae</taxon>
        <taxon>Budvicia</taxon>
    </lineage>
</organism>